<dbReference type="Pfam" id="PF00172">
    <property type="entry name" value="Zn_clus"/>
    <property type="match status" value="1"/>
</dbReference>
<dbReference type="PROSITE" id="PS50048">
    <property type="entry name" value="ZN2_CY6_FUNGAL_2"/>
    <property type="match status" value="1"/>
</dbReference>
<comment type="subcellular location">
    <subcellularLocation>
        <location evidence="1">Nucleus</location>
    </subcellularLocation>
</comment>
<reference evidence="9" key="1">
    <citation type="submission" date="2013-07" db="EMBL/GenBank/DDBJ databases">
        <title>The Genome Sequence of Cryptococcus dejecticola CBS10117.</title>
        <authorList>
            <consortium name="The Broad Institute Genome Sequencing Platform"/>
            <person name="Cuomo C."/>
            <person name="Litvintseva A."/>
            <person name="Chen Y."/>
            <person name="Heitman J."/>
            <person name="Sun S."/>
            <person name="Springer D."/>
            <person name="Dromer F."/>
            <person name="Young S.K."/>
            <person name="Zeng Q."/>
            <person name="Gargeya S."/>
            <person name="Fitzgerald M."/>
            <person name="Abouelleil A."/>
            <person name="Alvarado L."/>
            <person name="Berlin A.M."/>
            <person name="Chapman S.B."/>
            <person name="Dewar J."/>
            <person name="Goldberg J."/>
            <person name="Griggs A."/>
            <person name="Gujja S."/>
            <person name="Hansen M."/>
            <person name="Howarth C."/>
            <person name="Imamovic A."/>
            <person name="Larimer J."/>
            <person name="McCowan C."/>
            <person name="Murphy C."/>
            <person name="Pearson M."/>
            <person name="Priest M."/>
            <person name="Roberts A."/>
            <person name="Saif S."/>
            <person name="Shea T."/>
            <person name="Sykes S."/>
            <person name="Wortman J."/>
            <person name="Nusbaum C."/>
            <person name="Birren B."/>
        </authorList>
    </citation>
    <scope>NUCLEOTIDE SEQUENCE [LARGE SCALE GENOMIC DNA]</scope>
    <source>
        <strain evidence="9">CBS 10117</strain>
    </source>
</reference>
<evidence type="ECO:0000256" key="7">
    <source>
        <dbReference type="SAM" id="MobiDB-lite"/>
    </source>
</evidence>
<name>A0A1A5ZWP7_9TREE</name>
<feature type="compositionally biased region" description="Low complexity" evidence="7">
    <location>
        <begin position="148"/>
        <end position="161"/>
    </location>
</feature>
<dbReference type="SMART" id="SM00906">
    <property type="entry name" value="Fungal_trans"/>
    <property type="match status" value="1"/>
</dbReference>
<dbReference type="OrthoDB" id="3163292at2759"/>
<dbReference type="VEuPathDB" id="FungiDB:I303_06991"/>
<dbReference type="STRING" id="1296121.A0A1A5ZWP7"/>
<evidence type="ECO:0000256" key="5">
    <source>
        <dbReference type="ARBA" id="ARBA00023163"/>
    </source>
</evidence>
<dbReference type="InterPro" id="IPR036864">
    <property type="entry name" value="Zn2-C6_fun-type_DNA-bd_sf"/>
</dbReference>
<evidence type="ECO:0000256" key="1">
    <source>
        <dbReference type="ARBA" id="ARBA00004123"/>
    </source>
</evidence>
<dbReference type="InterPro" id="IPR001138">
    <property type="entry name" value="Zn2Cys6_DnaBD"/>
</dbReference>
<gene>
    <name evidence="9" type="ORF">I303_06991</name>
</gene>
<evidence type="ECO:0000313" key="9">
    <source>
        <dbReference type="EMBL" id="OBR82232.1"/>
    </source>
</evidence>
<evidence type="ECO:0000256" key="3">
    <source>
        <dbReference type="ARBA" id="ARBA00023015"/>
    </source>
</evidence>
<feature type="domain" description="Zn(2)-C6 fungal-type" evidence="8">
    <location>
        <begin position="23"/>
        <end position="55"/>
    </location>
</feature>
<feature type="region of interest" description="Disordered" evidence="7">
    <location>
        <begin position="59"/>
        <end position="88"/>
    </location>
</feature>
<dbReference type="Pfam" id="PF04082">
    <property type="entry name" value="Fungal_trans"/>
    <property type="match status" value="1"/>
</dbReference>
<feature type="compositionally biased region" description="Low complexity" evidence="7">
    <location>
        <begin position="79"/>
        <end position="88"/>
    </location>
</feature>
<organism evidence="9">
    <name type="scientific">Kwoniella dejecticola CBS 10117</name>
    <dbReference type="NCBI Taxonomy" id="1296121"/>
    <lineage>
        <taxon>Eukaryota</taxon>
        <taxon>Fungi</taxon>
        <taxon>Dikarya</taxon>
        <taxon>Basidiomycota</taxon>
        <taxon>Agaricomycotina</taxon>
        <taxon>Tremellomycetes</taxon>
        <taxon>Tremellales</taxon>
        <taxon>Cryptococcaceae</taxon>
        <taxon>Kwoniella</taxon>
    </lineage>
</organism>
<evidence type="ECO:0000256" key="2">
    <source>
        <dbReference type="ARBA" id="ARBA00022723"/>
    </source>
</evidence>
<keyword evidence="3" id="KW-0805">Transcription regulation</keyword>
<keyword evidence="2" id="KW-0479">Metal-binding</keyword>
<dbReference type="PROSITE" id="PS00463">
    <property type="entry name" value="ZN2_CY6_FUNGAL_1"/>
    <property type="match status" value="1"/>
</dbReference>
<evidence type="ECO:0000259" key="8">
    <source>
        <dbReference type="PROSITE" id="PS50048"/>
    </source>
</evidence>
<dbReference type="InterPro" id="IPR007219">
    <property type="entry name" value="XnlR_reg_dom"/>
</dbReference>
<dbReference type="GO" id="GO:0006351">
    <property type="term" value="P:DNA-templated transcription"/>
    <property type="evidence" value="ECO:0007669"/>
    <property type="project" value="InterPro"/>
</dbReference>
<evidence type="ECO:0000256" key="4">
    <source>
        <dbReference type="ARBA" id="ARBA00023125"/>
    </source>
</evidence>
<dbReference type="InterPro" id="IPR051089">
    <property type="entry name" value="prtT"/>
</dbReference>
<dbReference type="CDD" id="cd00067">
    <property type="entry name" value="GAL4"/>
    <property type="match status" value="1"/>
</dbReference>
<accession>A0A1A5ZWP7</accession>
<proteinExistence type="predicted"/>
<dbReference type="GO" id="GO:0008270">
    <property type="term" value="F:zinc ion binding"/>
    <property type="evidence" value="ECO:0007669"/>
    <property type="project" value="InterPro"/>
</dbReference>
<protein>
    <recommendedName>
        <fullName evidence="8">Zn(2)-C6 fungal-type domain-containing protein</fullName>
    </recommendedName>
</protein>
<dbReference type="Gene3D" id="4.10.240.10">
    <property type="entry name" value="Zn(2)-C6 fungal-type DNA-binding domain"/>
    <property type="match status" value="1"/>
</dbReference>
<keyword evidence="6" id="KW-0539">Nucleus</keyword>
<dbReference type="GO" id="GO:0000976">
    <property type="term" value="F:transcription cis-regulatory region binding"/>
    <property type="evidence" value="ECO:0007669"/>
    <property type="project" value="TreeGrafter"/>
</dbReference>
<keyword evidence="4" id="KW-0238">DNA-binding</keyword>
<dbReference type="GO" id="GO:0005634">
    <property type="term" value="C:nucleus"/>
    <property type="evidence" value="ECO:0007669"/>
    <property type="project" value="UniProtKB-SubCell"/>
</dbReference>
<dbReference type="GO" id="GO:0000981">
    <property type="term" value="F:DNA-binding transcription factor activity, RNA polymerase II-specific"/>
    <property type="evidence" value="ECO:0007669"/>
    <property type="project" value="InterPro"/>
</dbReference>
<dbReference type="SMART" id="SM00066">
    <property type="entry name" value="GAL4"/>
    <property type="match status" value="1"/>
</dbReference>
<keyword evidence="5" id="KW-0804">Transcription</keyword>
<dbReference type="PANTHER" id="PTHR31845:SF19">
    <property type="entry name" value="TRANSCRIPTION FACTOR DOMAIN-CONTAINING PROTEIN"/>
    <property type="match status" value="1"/>
</dbReference>
<dbReference type="AlphaFoldDB" id="A0A1A5ZWP7"/>
<dbReference type="CDD" id="cd12148">
    <property type="entry name" value="fungal_TF_MHR"/>
    <property type="match status" value="1"/>
</dbReference>
<dbReference type="SUPFAM" id="SSF57701">
    <property type="entry name" value="Zn2/Cys6 DNA-binding domain"/>
    <property type="match status" value="1"/>
</dbReference>
<feature type="region of interest" description="Disordered" evidence="7">
    <location>
        <begin position="142"/>
        <end position="161"/>
    </location>
</feature>
<evidence type="ECO:0000256" key="6">
    <source>
        <dbReference type="ARBA" id="ARBA00023242"/>
    </source>
</evidence>
<sequence>MSAIVPSLTNDIAASTTTRSKLACAACRQNKVRCLRNEGLDHACMRCLRYGLACTPPAINKRRGRPRRESSNGTLNVTSFSPPLASSSSLEPAHSFWSIDRSLGHFNQDILSSSAGNIPTIATHNFNAPILATSSTLQHMDAKPPFPLAESSPLSSEAEASGANRNLDLSEYLDPADRPIHLAGPNAPFFLNYTPKSPTVEVEENVLSESRDDPVHLMILSEAEALALVKLYVHAPPVSSLNARFHDRLNHLVAVLDYKLHTLAYLRRSSTVLFTAVIAVASKFSRPDLHHILLSHAQTLLTRSINNGVADVAVVQSIMILMYWKLPADTSSWRKIGIAIRMGYQLYWHVSRKQPLPDDDMAARKILNAERTWMCLFCFDRSLSHMYGLPAAIQPNHMMDPANWAREHTYIGPSVDVHLASSIELCKLKDQWRAICDSNPQSSAYNDAALDSVLAQCEALLSRYWRKEAPPAGFEYEKEHVGLWSTLDFMLVLKRHYLEASPSDPIRIDACLSFASRITDEIDAVANNGDLEIMQDTSSVMASSLTVLLRKMFHLSTLTQKNLIINLLQHILTAYTRAAGREHNTAPAYVARFVQRTLKAIGMESKAGSPMPEQAGFGNHMLGGDDQPDFMAQLQQFMVLPDETTGLNDEDYW</sequence>
<dbReference type="EMBL" id="KI894035">
    <property type="protein sequence ID" value="OBR82232.1"/>
    <property type="molecule type" value="Genomic_DNA"/>
</dbReference>
<dbReference type="PANTHER" id="PTHR31845">
    <property type="entry name" value="FINGER DOMAIN PROTEIN, PUTATIVE-RELATED"/>
    <property type="match status" value="1"/>
</dbReference>